<comment type="caution">
    <text evidence="1">The sequence shown here is derived from an EMBL/GenBank/DDBJ whole genome shotgun (WGS) entry which is preliminary data.</text>
</comment>
<dbReference type="KEGG" id="ntd:EGO55_16605"/>
<dbReference type="AlphaFoldDB" id="U2Y337"/>
<dbReference type="SUPFAM" id="SSF53474">
    <property type="entry name" value="alpha/beta-Hydrolases"/>
    <property type="match status" value="1"/>
</dbReference>
<dbReference type="Gene3D" id="3.40.50.1820">
    <property type="entry name" value="alpha/beta hydrolase"/>
    <property type="match status" value="1"/>
</dbReference>
<gene>
    <name evidence="1" type="ORF">NT2_01_01090</name>
</gene>
<dbReference type="Proteomes" id="UP000016568">
    <property type="component" value="Unassembled WGS sequence"/>
</dbReference>
<dbReference type="OrthoDB" id="9804993at2"/>
<evidence type="ECO:0000313" key="2">
    <source>
        <dbReference type="Proteomes" id="UP000016568"/>
    </source>
</evidence>
<evidence type="ECO:0000313" key="1">
    <source>
        <dbReference type="EMBL" id="GAD47341.1"/>
    </source>
</evidence>
<sequence length="217" mass="24100">MIKTERREWEKPLALIIPGLNNSGPRHWQTMWEKEDAHCVRVELGMWDAPHRNTWVNKLNAAIHASSRPVILVAHSLGCHAVAWWNALERPGADSKVVGALLVAPPQVEGPAIDDRISSFSPVVRQRLPFTSILAASQNDPYIAYGHAKRLARIWGSRLVDVGHLGHINADSDIGNWPYGRYLLERLTAAVAPRPPLIAGGNVDLLTPHETRLEIGR</sequence>
<name>U2Y337_9SPHN</name>
<organism evidence="1 2">
    <name type="scientific">Caenibius tardaugens NBRC 16725</name>
    <dbReference type="NCBI Taxonomy" id="1219035"/>
    <lineage>
        <taxon>Bacteria</taxon>
        <taxon>Pseudomonadati</taxon>
        <taxon>Pseudomonadota</taxon>
        <taxon>Alphaproteobacteria</taxon>
        <taxon>Sphingomonadales</taxon>
        <taxon>Erythrobacteraceae</taxon>
        <taxon>Caenibius</taxon>
    </lineage>
</organism>
<dbReference type="EMBL" id="BASZ01000001">
    <property type="protein sequence ID" value="GAD47341.1"/>
    <property type="molecule type" value="Genomic_DNA"/>
</dbReference>
<reference evidence="1 2" key="1">
    <citation type="submission" date="2013-09" db="EMBL/GenBank/DDBJ databases">
        <title>Whole genome shotgun sequence of Novosphingobium tardaugens NBRC 16725.</title>
        <authorList>
            <person name="Isaki S."/>
            <person name="Hosoyama A."/>
            <person name="Tsuchikane K."/>
            <person name="Katsumata H."/>
            <person name="Ando Y."/>
            <person name="Yamazaki S."/>
            <person name="Fujita N."/>
        </authorList>
    </citation>
    <scope>NUCLEOTIDE SEQUENCE [LARGE SCALE GENOMIC DNA]</scope>
    <source>
        <strain evidence="1 2">NBRC 16725</strain>
    </source>
</reference>
<dbReference type="InterPro" id="IPR010662">
    <property type="entry name" value="RBBP9/YdeN"/>
</dbReference>
<dbReference type="Pfam" id="PF06821">
    <property type="entry name" value="Ser_hydrolase"/>
    <property type="match status" value="1"/>
</dbReference>
<dbReference type="InterPro" id="IPR029058">
    <property type="entry name" value="AB_hydrolase_fold"/>
</dbReference>
<dbReference type="RefSeq" id="WP_021688248.1">
    <property type="nucleotide sequence ID" value="NZ_BASZ01000001.1"/>
</dbReference>
<dbReference type="eggNOG" id="COG3545">
    <property type="taxonomic scope" value="Bacteria"/>
</dbReference>
<keyword evidence="2" id="KW-1185">Reference proteome</keyword>
<proteinExistence type="predicted"/>
<accession>U2Y337</accession>
<evidence type="ECO:0008006" key="3">
    <source>
        <dbReference type="Google" id="ProtNLM"/>
    </source>
</evidence>
<protein>
    <recommendedName>
        <fullName evidence="3">Esterase</fullName>
    </recommendedName>
</protein>
<dbReference type="GO" id="GO:0016787">
    <property type="term" value="F:hydrolase activity"/>
    <property type="evidence" value="ECO:0007669"/>
    <property type="project" value="InterPro"/>
</dbReference>